<sequence>MGVLEIITQQTAHYWKSLTDKWGVENPLPPWKTSLDGMCDALDESACRNPGQIPSFVERRHEEDALNQEKYSELPYPENQLVSLAHSLITREVFSEEELAQKLQEIRERLST</sequence>
<proteinExistence type="predicted"/>
<dbReference type="Proteomes" id="UP000037962">
    <property type="component" value="Unassembled WGS sequence"/>
</dbReference>
<comment type="caution">
    <text evidence="1">The sequence shown here is derived from an EMBL/GenBank/DDBJ whole genome shotgun (WGS) entry which is preliminary data.</text>
</comment>
<dbReference type="KEGG" id="miz:BAB75_13865"/>
<keyword evidence="4" id="KW-1185">Reference proteome</keyword>
<dbReference type="InterPro" id="IPR042262">
    <property type="entry name" value="CN_hydtase_beta_C"/>
</dbReference>
<organism evidence="1 3">
    <name type="scientific">Mycobacteroides immunogenum</name>
    <dbReference type="NCBI Taxonomy" id="83262"/>
    <lineage>
        <taxon>Bacteria</taxon>
        <taxon>Bacillati</taxon>
        <taxon>Actinomycetota</taxon>
        <taxon>Actinomycetes</taxon>
        <taxon>Mycobacteriales</taxon>
        <taxon>Mycobacteriaceae</taxon>
        <taxon>Mycobacteroides</taxon>
    </lineage>
</organism>
<dbReference type="SUPFAM" id="SSF50090">
    <property type="entry name" value="Electron transport accessory proteins"/>
    <property type="match status" value="1"/>
</dbReference>
<dbReference type="AlphaFoldDB" id="A0A7V8RTY9"/>
<dbReference type="RefSeq" id="WP_043079670.1">
    <property type="nucleotide sequence ID" value="NZ_CP011530.1"/>
</dbReference>
<evidence type="ECO:0000313" key="3">
    <source>
        <dbReference type="Proteomes" id="UP000037843"/>
    </source>
</evidence>
<keyword evidence="1" id="KW-0378">Hydrolase</keyword>
<gene>
    <name evidence="1" type="ORF">AN908_27885</name>
    <name evidence="2" type="ORF">AN912_29315</name>
</gene>
<dbReference type="EMBL" id="LJFS01000070">
    <property type="protein sequence ID" value="KPG21948.1"/>
    <property type="molecule type" value="Genomic_DNA"/>
</dbReference>
<accession>A0A7V8RTY9</accession>
<dbReference type="GeneID" id="45764955"/>
<evidence type="ECO:0000313" key="1">
    <source>
        <dbReference type="EMBL" id="KPG02434.1"/>
    </source>
</evidence>
<evidence type="ECO:0000313" key="4">
    <source>
        <dbReference type="Proteomes" id="UP000037962"/>
    </source>
</evidence>
<evidence type="ECO:0000313" key="2">
    <source>
        <dbReference type="EMBL" id="KPG21948.1"/>
    </source>
</evidence>
<dbReference type="InterPro" id="IPR008990">
    <property type="entry name" value="Elect_transpt_acc-like_dom_sf"/>
</dbReference>
<protein>
    <submittedName>
        <fullName evidence="1">Thiocyanate hydrolase</fullName>
    </submittedName>
</protein>
<dbReference type="GO" id="GO:0016787">
    <property type="term" value="F:hydrolase activity"/>
    <property type="evidence" value="ECO:0007669"/>
    <property type="project" value="UniProtKB-KW"/>
</dbReference>
<dbReference type="Gene3D" id="1.10.472.20">
    <property type="entry name" value="Nitrile hydratase, beta subunit"/>
    <property type="match status" value="1"/>
</dbReference>
<name>A0A7V8RTY9_9MYCO</name>
<dbReference type="EMBL" id="LJFO01000030">
    <property type="protein sequence ID" value="KPG02434.1"/>
    <property type="molecule type" value="Genomic_DNA"/>
</dbReference>
<reference evidence="3 4" key="1">
    <citation type="submission" date="2015-09" db="EMBL/GenBank/DDBJ databases">
        <title>Genome Sequences of Mycobacterium immunogenum Isolates, Recuperated from a Chloraminated Drinking Water Distribution System Simulator Subjected to Episodes of Nitrification.</title>
        <authorList>
            <person name="Gomez-Alvarez V."/>
            <person name="Revetta R.P."/>
        </authorList>
    </citation>
    <scope>NUCLEOTIDE SEQUENCE [LARGE SCALE GENOMIC DNA]</scope>
    <source>
        <strain evidence="1 3">H008</strain>
        <strain evidence="2 4">H076</strain>
    </source>
</reference>
<dbReference type="Proteomes" id="UP000037843">
    <property type="component" value="Unassembled WGS sequence"/>
</dbReference>